<sequence length="416" mass="46330">MDLRLVNIHLPPPHPPQTIITLLQTLSLPTPSTVSPLKVTASFHTIYLIHFPPSTPPIQNARPNPDGTTTLVLRVSGRHLPGIKTRNEVGVMTWVRQHTTIPVPAIIRYDDTEDNVLGYEFTLLEKAPGVSVDSIYASLPDTVKTNIVRQLAGYIIQLHAQPWTDGYVGGLTVSSSTGGVQHLARGPPIDENYWLFPDVEKYWSVSAGVVPQGHHPTLETLNPIASRGFPDYVSYSVACLERYIHAIEMHPSLEHHRDLIPRVQAFVTQLQRPEYQAELNSVPYILAHKDLHFANIMCDPDQSDCPITAVLDWEFSGVVPAPRWNPPRAFLWNMGWGAEDKEEQTRMEGVFERVVGEMGRGDVLEEMRGGSKRMEQMQTVVSYLRAVVEVCPRGEAADRVGSWRGVVEGSMDGFGG</sequence>
<gene>
    <name evidence="2" type="ORF">BDW47DRAFT_120285</name>
</gene>
<dbReference type="Gene3D" id="3.90.1200.10">
    <property type="match status" value="1"/>
</dbReference>
<organism evidence="2 3">
    <name type="scientific">Aspergillus candidus</name>
    <dbReference type="NCBI Taxonomy" id="41067"/>
    <lineage>
        <taxon>Eukaryota</taxon>
        <taxon>Fungi</taxon>
        <taxon>Dikarya</taxon>
        <taxon>Ascomycota</taxon>
        <taxon>Pezizomycotina</taxon>
        <taxon>Eurotiomycetes</taxon>
        <taxon>Eurotiomycetidae</taxon>
        <taxon>Eurotiales</taxon>
        <taxon>Aspergillaceae</taxon>
        <taxon>Aspergillus</taxon>
        <taxon>Aspergillus subgen. Circumdati</taxon>
    </lineage>
</organism>
<accession>A0A2I2F1M6</accession>
<dbReference type="InterPro" id="IPR011009">
    <property type="entry name" value="Kinase-like_dom_sf"/>
</dbReference>
<dbReference type="PANTHER" id="PTHR21310:SF51">
    <property type="entry name" value="AMINOGLYCOSIDE PHOSPHOTRANSFERASE DOMAIN-CONTAINING PROTEIN"/>
    <property type="match status" value="1"/>
</dbReference>
<name>A0A2I2F1M6_ASPCN</name>
<dbReference type="Proteomes" id="UP000234585">
    <property type="component" value="Unassembled WGS sequence"/>
</dbReference>
<dbReference type="InterPro" id="IPR002575">
    <property type="entry name" value="Aminoglycoside_PTrfase"/>
</dbReference>
<evidence type="ECO:0000313" key="2">
    <source>
        <dbReference type="EMBL" id="PLB34535.1"/>
    </source>
</evidence>
<dbReference type="STRING" id="41067.A0A2I2F1M6"/>
<feature type="domain" description="Aminoglycoside phosphotransferase" evidence="1">
    <location>
        <begin position="69"/>
        <end position="318"/>
    </location>
</feature>
<dbReference type="RefSeq" id="XP_024668547.1">
    <property type="nucleotide sequence ID" value="XM_024815468.1"/>
</dbReference>
<dbReference type="Pfam" id="PF01636">
    <property type="entry name" value="APH"/>
    <property type="match status" value="1"/>
</dbReference>
<dbReference type="OrthoDB" id="428260at2759"/>
<reference evidence="2 3" key="1">
    <citation type="submission" date="2017-12" db="EMBL/GenBank/DDBJ databases">
        <authorList>
            <consortium name="DOE Joint Genome Institute"/>
            <person name="Haridas S."/>
            <person name="Kjaerbolling I."/>
            <person name="Vesth T.C."/>
            <person name="Frisvad J.C."/>
            <person name="Nybo J.L."/>
            <person name="Theobald S."/>
            <person name="Kuo A."/>
            <person name="Bowyer P."/>
            <person name="Matsuda Y."/>
            <person name="Mondo S."/>
            <person name="Lyhne E.K."/>
            <person name="Kogle M.E."/>
            <person name="Clum A."/>
            <person name="Lipzen A."/>
            <person name="Salamov A."/>
            <person name="Ngan C.Y."/>
            <person name="Daum C."/>
            <person name="Chiniquy J."/>
            <person name="Barry K."/>
            <person name="LaButti K."/>
            <person name="Simmons B.A."/>
            <person name="Magnuson J.K."/>
            <person name="Mortensen U.H."/>
            <person name="Larsen T.O."/>
            <person name="Grigoriev I.V."/>
            <person name="Baker S.E."/>
            <person name="Andersen M.R."/>
            <person name="Nordberg H.P."/>
            <person name="Cantor M.N."/>
            <person name="Hua S.X."/>
        </authorList>
    </citation>
    <scope>NUCLEOTIDE SEQUENCE [LARGE SCALE GENOMIC DNA]</scope>
    <source>
        <strain evidence="2 3">CBS 102.13</strain>
    </source>
</reference>
<dbReference type="GeneID" id="36522628"/>
<dbReference type="EMBL" id="KZ559177">
    <property type="protein sequence ID" value="PLB34535.1"/>
    <property type="molecule type" value="Genomic_DNA"/>
</dbReference>
<keyword evidence="3" id="KW-1185">Reference proteome</keyword>
<dbReference type="InterPro" id="IPR051678">
    <property type="entry name" value="AGP_Transferase"/>
</dbReference>
<dbReference type="AlphaFoldDB" id="A0A2I2F1M6"/>
<proteinExistence type="predicted"/>
<dbReference type="PANTHER" id="PTHR21310">
    <property type="entry name" value="AMINOGLYCOSIDE PHOSPHOTRANSFERASE-RELATED-RELATED"/>
    <property type="match status" value="1"/>
</dbReference>
<evidence type="ECO:0000259" key="1">
    <source>
        <dbReference type="Pfam" id="PF01636"/>
    </source>
</evidence>
<protein>
    <submittedName>
        <fullName evidence="2">APH-domain-containing protein</fullName>
    </submittedName>
</protein>
<evidence type="ECO:0000313" key="3">
    <source>
        <dbReference type="Proteomes" id="UP000234585"/>
    </source>
</evidence>
<dbReference type="SUPFAM" id="SSF56112">
    <property type="entry name" value="Protein kinase-like (PK-like)"/>
    <property type="match status" value="1"/>
</dbReference>